<evidence type="ECO:0000259" key="2">
    <source>
        <dbReference type="Pfam" id="PF07687"/>
    </source>
</evidence>
<dbReference type="PIRSF" id="PIRSF001235">
    <property type="entry name" value="Amidase_carbamoylase"/>
    <property type="match status" value="1"/>
</dbReference>
<evidence type="ECO:0000313" key="3">
    <source>
        <dbReference type="EMBL" id="CAB4330832.1"/>
    </source>
</evidence>
<dbReference type="SUPFAM" id="SSF53187">
    <property type="entry name" value="Zn-dependent exopeptidases"/>
    <property type="match status" value="1"/>
</dbReference>
<dbReference type="Pfam" id="PF07687">
    <property type="entry name" value="M20_dimer"/>
    <property type="match status" value="1"/>
</dbReference>
<dbReference type="InterPro" id="IPR011650">
    <property type="entry name" value="Peptidase_M20_dimer"/>
</dbReference>
<dbReference type="InterPro" id="IPR010158">
    <property type="entry name" value="Amidase_Cbmase"/>
</dbReference>
<dbReference type="Gene3D" id="3.30.70.360">
    <property type="match status" value="1"/>
</dbReference>
<proteinExistence type="predicted"/>
<dbReference type="InterPro" id="IPR036264">
    <property type="entry name" value="Bact_exopeptidase_dim_dom"/>
</dbReference>
<dbReference type="PANTHER" id="PTHR32494:SF5">
    <property type="entry name" value="ALLANTOATE AMIDOHYDROLASE"/>
    <property type="match status" value="1"/>
</dbReference>
<gene>
    <name evidence="3" type="ORF">UFOPK3770_00157</name>
</gene>
<dbReference type="AlphaFoldDB" id="A0A6J5YPI9"/>
<keyword evidence="1" id="KW-0378">Hydrolase</keyword>
<dbReference type="GO" id="GO:0016813">
    <property type="term" value="F:hydrolase activity, acting on carbon-nitrogen (but not peptide) bonds, in linear amidines"/>
    <property type="evidence" value="ECO:0007669"/>
    <property type="project" value="InterPro"/>
</dbReference>
<dbReference type="NCBIfam" id="NF006771">
    <property type="entry name" value="PRK09290.1-5"/>
    <property type="match status" value="1"/>
</dbReference>
<dbReference type="InterPro" id="IPR002933">
    <property type="entry name" value="Peptidase_M20"/>
</dbReference>
<dbReference type="Pfam" id="PF01546">
    <property type="entry name" value="Peptidase_M20"/>
    <property type="match status" value="1"/>
</dbReference>
<dbReference type="CDD" id="cd03884">
    <property type="entry name" value="M20_bAS"/>
    <property type="match status" value="1"/>
</dbReference>
<dbReference type="NCBIfam" id="TIGR01879">
    <property type="entry name" value="hydantase"/>
    <property type="match status" value="1"/>
</dbReference>
<dbReference type="NCBIfam" id="NF006769">
    <property type="entry name" value="PRK09290.1-3"/>
    <property type="match status" value="1"/>
</dbReference>
<accession>A0A6J5YPI9</accession>
<sequence length="408" mass="43853">MSLTIDSDRLWRSLNEISNFGQTSNGGLHRLAATPEDGQARDYFASIAASIGCTIRIDALGNLFVRRAGADNSNPAILIGSHLDSQPLGGKYDGVYGVMAGLEVLRTLHDNNHQTSTSVEVVCWTNEEGARFAPAMMGASYFAGKYSADELHDRIDTDGVSLKSSLADIGYLGTDHVQTEDFGAYLEIHIEQGPTLELENIPIGVVTGVQAMRWHRVHISGVSGHSGTYPLELRKDALVAAARIVESVNQIGLRRPHIARATVGFLHVSPNSPNVIPGSVELMVEFRHPEMAVLDEMSEELLESLTLVTQTTGTTFEVTQELNSPPVVFDTQLLAHVEAASQTSGLASKRMLSGAGHDACQVASLMPSAMIFIPCVDGISHAENESITAQWAAQGAQVLLETVLRIDS</sequence>
<evidence type="ECO:0000256" key="1">
    <source>
        <dbReference type="ARBA" id="ARBA00022801"/>
    </source>
</evidence>
<organism evidence="3">
    <name type="scientific">freshwater metagenome</name>
    <dbReference type="NCBI Taxonomy" id="449393"/>
    <lineage>
        <taxon>unclassified sequences</taxon>
        <taxon>metagenomes</taxon>
        <taxon>ecological metagenomes</taxon>
    </lineage>
</organism>
<name>A0A6J5YPI9_9ZZZZ</name>
<dbReference type="PANTHER" id="PTHR32494">
    <property type="entry name" value="ALLANTOATE DEIMINASE-RELATED"/>
    <property type="match status" value="1"/>
</dbReference>
<dbReference type="EMBL" id="CAESAJ010000008">
    <property type="protein sequence ID" value="CAB4330832.1"/>
    <property type="molecule type" value="Genomic_DNA"/>
</dbReference>
<reference evidence="3" key="1">
    <citation type="submission" date="2020-05" db="EMBL/GenBank/DDBJ databases">
        <authorList>
            <person name="Chiriac C."/>
            <person name="Salcher M."/>
            <person name="Ghai R."/>
            <person name="Kavagutti S V."/>
        </authorList>
    </citation>
    <scope>NUCLEOTIDE SEQUENCE</scope>
</reference>
<feature type="domain" description="Peptidase M20 dimerisation" evidence="2">
    <location>
        <begin position="212"/>
        <end position="301"/>
    </location>
</feature>
<dbReference type="SUPFAM" id="SSF55031">
    <property type="entry name" value="Bacterial exopeptidase dimerisation domain"/>
    <property type="match status" value="1"/>
</dbReference>
<protein>
    <submittedName>
        <fullName evidence="3">Unannotated protein</fullName>
    </submittedName>
</protein>
<dbReference type="Gene3D" id="3.40.630.10">
    <property type="entry name" value="Zn peptidases"/>
    <property type="match status" value="1"/>
</dbReference>